<dbReference type="Proteomes" id="UP000054248">
    <property type="component" value="Unassembled WGS sequence"/>
</dbReference>
<dbReference type="EMBL" id="KN823204">
    <property type="protein sequence ID" value="KIO19765.1"/>
    <property type="molecule type" value="Genomic_DNA"/>
</dbReference>
<feature type="compositionally biased region" description="Polar residues" evidence="1">
    <location>
        <begin position="47"/>
        <end position="56"/>
    </location>
</feature>
<evidence type="ECO:0000256" key="1">
    <source>
        <dbReference type="SAM" id="MobiDB-lite"/>
    </source>
</evidence>
<organism evidence="2 3">
    <name type="scientific">Tulasnella calospora MUT 4182</name>
    <dbReference type="NCBI Taxonomy" id="1051891"/>
    <lineage>
        <taxon>Eukaryota</taxon>
        <taxon>Fungi</taxon>
        <taxon>Dikarya</taxon>
        <taxon>Basidiomycota</taxon>
        <taxon>Agaricomycotina</taxon>
        <taxon>Agaricomycetes</taxon>
        <taxon>Cantharellales</taxon>
        <taxon>Tulasnellaceae</taxon>
        <taxon>Tulasnella</taxon>
    </lineage>
</organism>
<protein>
    <submittedName>
        <fullName evidence="2">Carbohydrate esterase family 16 protein</fullName>
    </submittedName>
</protein>
<feature type="region of interest" description="Disordered" evidence="1">
    <location>
        <begin position="36"/>
        <end position="56"/>
    </location>
</feature>
<evidence type="ECO:0000313" key="3">
    <source>
        <dbReference type="Proteomes" id="UP000054248"/>
    </source>
</evidence>
<accession>A0A0C3PXF9</accession>
<evidence type="ECO:0000313" key="2">
    <source>
        <dbReference type="EMBL" id="KIO19765.1"/>
    </source>
</evidence>
<sequence length="56" mass="5951">METSDTGDLPDLCPVFPVSQGDEEYRSSDDKEIVPAAGPSAHIENPATLSSVMDQT</sequence>
<keyword evidence="3" id="KW-1185">Reference proteome</keyword>
<reference evidence="3" key="2">
    <citation type="submission" date="2015-01" db="EMBL/GenBank/DDBJ databases">
        <title>Evolutionary Origins and Diversification of the Mycorrhizal Mutualists.</title>
        <authorList>
            <consortium name="DOE Joint Genome Institute"/>
            <consortium name="Mycorrhizal Genomics Consortium"/>
            <person name="Kohler A."/>
            <person name="Kuo A."/>
            <person name="Nagy L.G."/>
            <person name="Floudas D."/>
            <person name="Copeland A."/>
            <person name="Barry K.W."/>
            <person name="Cichocki N."/>
            <person name="Veneault-Fourrey C."/>
            <person name="LaButti K."/>
            <person name="Lindquist E.A."/>
            <person name="Lipzen A."/>
            <person name="Lundell T."/>
            <person name="Morin E."/>
            <person name="Murat C."/>
            <person name="Riley R."/>
            <person name="Ohm R."/>
            <person name="Sun H."/>
            <person name="Tunlid A."/>
            <person name="Henrissat B."/>
            <person name="Grigoriev I.V."/>
            <person name="Hibbett D.S."/>
            <person name="Martin F."/>
        </authorList>
    </citation>
    <scope>NUCLEOTIDE SEQUENCE [LARGE SCALE GENOMIC DNA]</scope>
    <source>
        <strain evidence="3">MUT 4182</strain>
    </source>
</reference>
<reference evidence="2 3" key="1">
    <citation type="submission" date="2014-04" db="EMBL/GenBank/DDBJ databases">
        <authorList>
            <consortium name="DOE Joint Genome Institute"/>
            <person name="Kuo A."/>
            <person name="Girlanda M."/>
            <person name="Perotto S."/>
            <person name="Kohler A."/>
            <person name="Nagy L.G."/>
            <person name="Floudas D."/>
            <person name="Copeland A."/>
            <person name="Barry K.W."/>
            <person name="Cichocki N."/>
            <person name="Veneault-Fourrey C."/>
            <person name="LaButti K."/>
            <person name="Lindquist E.A."/>
            <person name="Lipzen A."/>
            <person name="Lundell T."/>
            <person name="Morin E."/>
            <person name="Murat C."/>
            <person name="Sun H."/>
            <person name="Tunlid A."/>
            <person name="Henrissat B."/>
            <person name="Grigoriev I.V."/>
            <person name="Hibbett D.S."/>
            <person name="Martin F."/>
            <person name="Nordberg H.P."/>
            <person name="Cantor M.N."/>
            <person name="Hua S.X."/>
        </authorList>
    </citation>
    <scope>NUCLEOTIDE SEQUENCE [LARGE SCALE GENOMIC DNA]</scope>
    <source>
        <strain evidence="2 3">MUT 4182</strain>
    </source>
</reference>
<proteinExistence type="predicted"/>
<dbReference type="HOGENOM" id="CLU_3015927_0_0_1"/>
<dbReference type="AlphaFoldDB" id="A0A0C3PXF9"/>
<gene>
    <name evidence="2" type="ORF">M407DRAFT_30589</name>
</gene>
<name>A0A0C3PXF9_9AGAM</name>